<evidence type="ECO:0000313" key="4">
    <source>
        <dbReference type="EMBL" id="KAK2159367.1"/>
    </source>
</evidence>
<dbReference type="SMART" id="SM00225">
    <property type="entry name" value="BTB"/>
    <property type="match status" value="1"/>
</dbReference>
<dbReference type="InterPro" id="IPR011333">
    <property type="entry name" value="SKP1/BTB/POZ_sf"/>
</dbReference>
<evidence type="ECO:0000256" key="1">
    <source>
        <dbReference type="ARBA" id="ARBA00004496"/>
    </source>
</evidence>
<dbReference type="EMBL" id="JAODUP010000154">
    <property type="protein sequence ID" value="KAK2159367.1"/>
    <property type="molecule type" value="Genomic_DNA"/>
</dbReference>
<evidence type="ECO:0000256" key="2">
    <source>
        <dbReference type="ARBA" id="ARBA00022490"/>
    </source>
</evidence>
<dbReference type="PROSITE" id="PS50097">
    <property type="entry name" value="BTB"/>
    <property type="match status" value="1"/>
</dbReference>
<dbReference type="Gene3D" id="3.30.710.10">
    <property type="entry name" value="Potassium Channel Kv1.1, Chain A"/>
    <property type="match status" value="1"/>
</dbReference>
<dbReference type="SMART" id="SM00875">
    <property type="entry name" value="BACK"/>
    <property type="match status" value="1"/>
</dbReference>
<dbReference type="Pfam" id="PF00651">
    <property type="entry name" value="BTB"/>
    <property type="match status" value="1"/>
</dbReference>
<dbReference type="InterPro" id="IPR038648">
    <property type="entry name" value="PHR_sf"/>
</dbReference>
<protein>
    <recommendedName>
        <fullName evidence="3">BTB domain-containing protein</fullName>
    </recommendedName>
</protein>
<reference evidence="4" key="1">
    <citation type="journal article" date="2023" name="Mol. Biol. Evol.">
        <title>Third-Generation Sequencing Reveals the Adaptive Role of the Epigenome in Three Deep-Sea Polychaetes.</title>
        <authorList>
            <person name="Perez M."/>
            <person name="Aroh O."/>
            <person name="Sun Y."/>
            <person name="Lan Y."/>
            <person name="Juniper S.K."/>
            <person name="Young C.R."/>
            <person name="Angers B."/>
            <person name="Qian P.Y."/>
        </authorList>
    </citation>
    <scope>NUCLEOTIDE SEQUENCE</scope>
    <source>
        <strain evidence="4">P08H-3</strain>
    </source>
</reference>
<accession>A0AAD9N6X1</accession>
<dbReference type="Gene3D" id="1.25.40.420">
    <property type="match status" value="1"/>
</dbReference>
<dbReference type="Pfam" id="PF07707">
    <property type="entry name" value="BACK"/>
    <property type="match status" value="1"/>
</dbReference>
<dbReference type="GO" id="GO:0022008">
    <property type="term" value="P:neurogenesis"/>
    <property type="evidence" value="ECO:0007669"/>
    <property type="project" value="TreeGrafter"/>
</dbReference>
<dbReference type="SUPFAM" id="SSF54695">
    <property type="entry name" value="POZ domain"/>
    <property type="match status" value="1"/>
</dbReference>
<dbReference type="InterPro" id="IPR000210">
    <property type="entry name" value="BTB/POZ_dom"/>
</dbReference>
<gene>
    <name evidence="4" type="ORF">LSH36_154g06014</name>
</gene>
<proteinExistence type="predicted"/>
<dbReference type="Gene3D" id="2.60.120.820">
    <property type="entry name" value="PHR domain"/>
    <property type="match status" value="1"/>
</dbReference>
<dbReference type="InterPro" id="IPR011705">
    <property type="entry name" value="BACK"/>
</dbReference>
<sequence length="441" mass="49780">MADLNRGWQDRKSLAQCNAYMLENGIACDVKIKCHTQDGKVVMLQAHKYILVSRSPVFEAMFCGSYQESSDSIEITDIEPDVFKEVLRFMYSEEVQLTVDNILHIVFAAKKYFIGGLVDEAEQFLEDNLSESNVCTVLTNSLYYMDSNLSTKCLCYIAKRVEAVFNSEDFLSLSQEGLCAILQYNDIKLKSELNMFEHCLKWATFQIGRESKDVDKLRTTLGECVHQIRFHLMTSKEIAENVTQSGVLRSDELLALFCHLAAGNQEASLEKFGFNIQSRNKHLSDFTQWMRFGSTEHEDVRWHYDGELDCISFKTNQNILVHGICIYGGYFKGDIHTVSIKLFDAGSQECQQVNKAELVSNGTDEPVAVFFDKAVSLQADLWHGVALMMNGPDTFFGESGNRVVMVDGIELTFADHPDDVNGTDVYSGQIPMIIFTAAENT</sequence>
<dbReference type="InterPro" id="IPR012983">
    <property type="entry name" value="PHR"/>
</dbReference>
<organism evidence="4 5">
    <name type="scientific">Paralvinella palmiformis</name>
    <dbReference type="NCBI Taxonomy" id="53620"/>
    <lineage>
        <taxon>Eukaryota</taxon>
        <taxon>Metazoa</taxon>
        <taxon>Spiralia</taxon>
        <taxon>Lophotrochozoa</taxon>
        <taxon>Annelida</taxon>
        <taxon>Polychaeta</taxon>
        <taxon>Sedentaria</taxon>
        <taxon>Canalipalpata</taxon>
        <taxon>Terebellida</taxon>
        <taxon>Terebelliformia</taxon>
        <taxon>Alvinellidae</taxon>
        <taxon>Paralvinella</taxon>
    </lineage>
</organism>
<dbReference type="AlphaFoldDB" id="A0AAD9N6X1"/>
<dbReference type="GO" id="GO:0005829">
    <property type="term" value="C:cytosol"/>
    <property type="evidence" value="ECO:0007669"/>
    <property type="project" value="TreeGrafter"/>
</dbReference>
<evidence type="ECO:0000259" key="3">
    <source>
        <dbReference type="PROSITE" id="PS50097"/>
    </source>
</evidence>
<evidence type="ECO:0000313" key="5">
    <source>
        <dbReference type="Proteomes" id="UP001208570"/>
    </source>
</evidence>
<comment type="caution">
    <text evidence="4">The sequence shown here is derived from an EMBL/GenBank/DDBJ whole genome shotgun (WGS) entry which is preliminary data.</text>
</comment>
<dbReference type="PANTHER" id="PTHR45774:SF3">
    <property type="entry name" value="BTB (POZ) DOMAIN-CONTAINING 2B-RELATED"/>
    <property type="match status" value="1"/>
</dbReference>
<keyword evidence="2" id="KW-0963">Cytoplasm</keyword>
<comment type="subcellular location">
    <subcellularLocation>
        <location evidence="1">Cytoplasm</location>
    </subcellularLocation>
</comment>
<feature type="domain" description="BTB" evidence="3">
    <location>
        <begin position="28"/>
        <end position="99"/>
    </location>
</feature>
<dbReference type="Pfam" id="PF08005">
    <property type="entry name" value="PHR"/>
    <property type="match status" value="1"/>
</dbReference>
<keyword evidence="5" id="KW-1185">Reference proteome</keyword>
<name>A0AAD9N6X1_9ANNE</name>
<dbReference type="PANTHER" id="PTHR45774">
    <property type="entry name" value="BTB/POZ DOMAIN-CONTAINING"/>
    <property type="match status" value="1"/>
</dbReference>
<dbReference type="Proteomes" id="UP001208570">
    <property type="component" value="Unassembled WGS sequence"/>
</dbReference>